<comment type="caution">
    <text evidence="2">The sequence shown here is derived from an EMBL/GenBank/DDBJ whole genome shotgun (WGS) entry which is preliminary data.</text>
</comment>
<dbReference type="RefSeq" id="WP_016836935.1">
    <property type="nucleotide sequence ID" value="NZ_JAAXPW010000001.1"/>
</dbReference>
<evidence type="ECO:0000313" key="2">
    <source>
        <dbReference type="EMBL" id="MBB5147704.1"/>
    </source>
</evidence>
<evidence type="ECO:0000313" key="3">
    <source>
        <dbReference type="Proteomes" id="UP000557217"/>
    </source>
</evidence>
<dbReference type="InterPro" id="IPR008308">
    <property type="entry name" value="YpbB-like"/>
</dbReference>
<protein>
    <submittedName>
        <fullName evidence="2">Uncharacterized protein YpbB</fullName>
    </submittedName>
</protein>
<organism evidence="2 3">
    <name type="scientific">Ureibacillus thermosphaericus</name>
    <dbReference type="NCBI Taxonomy" id="51173"/>
    <lineage>
        <taxon>Bacteria</taxon>
        <taxon>Bacillati</taxon>
        <taxon>Bacillota</taxon>
        <taxon>Bacilli</taxon>
        <taxon>Bacillales</taxon>
        <taxon>Caryophanaceae</taxon>
        <taxon>Ureibacillus</taxon>
    </lineage>
</organism>
<reference evidence="2 3" key="1">
    <citation type="submission" date="2020-08" db="EMBL/GenBank/DDBJ databases">
        <title>Genomic Encyclopedia of Type Strains, Phase IV (KMG-IV): sequencing the most valuable type-strain genomes for metagenomic binning, comparative biology and taxonomic classification.</title>
        <authorList>
            <person name="Goeker M."/>
        </authorList>
    </citation>
    <scope>NUCLEOTIDE SEQUENCE [LARGE SCALE GENOMIC DNA]</scope>
    <source>
        <strain evidence="2 3">DSM 10633</strain>
    </source>
</reference>
<dbReference type="EMBL" id="JACHGZ010000001">
    <property type="protein sequence ID" value="MBB5147704.1"/>
    <property type="molecule type" value="Genomic_DNA"/>
</dbReference>
<dbReference type="PIRSF" id="PIRSF021350">
    <property type="entry name" value="UCP021350"/>
    <property type="match status" value="1"/>
</dbReference>
<dbReference type="InterPro" id="IPR029491">
    <property type="entry name" value="Helicase_HTH"/>
</dbReference>
<keyword evidence="3" id="KW-1185">Reference proteome</keyword>
<evidence type="ECO:0000259" key="1">
    <source>
        <dbReference type="Pfam" id="PF14493"/>
    </source>
</evidence>
<dbReference type="AlphaFoldDB" id="A0A840PRE1"/>
<gene>
    <name evidence="2" type="ORF">HNR36_000085</name>
</gene>
<feature type="domain" description="Helicase Helix-turn-helix" evidence="1">
    <location>
        <begin position="252"/>
        <end position="338"/>
    </location>
</feature>
<name>A0A840PRE1_URETH</name>
<dbReference type="Pfam" id="PF14493">
    <property type="entry name" value="HTH_40"/>
    <property type="match status" value="1"/>
</dbReference>
<accession>A0A840PRE1</accession>
<sequence length="346" mass="40390">MLFQYLVLDILKNVENARTISSPYHLLKGKRSGQTIQDVGIFRLHSYFGILPTLTRQVYDNEIQKLVEHQLIVVSENSFQLTKQAIELLQNYEPLPLNGWQYRGNEQIFFSRLSLTVQSLSHARENNMAFSPIQKDEEIQRWVRHFLLINDYKSGLLNHSLYDEILQSLESTQINTQAKEIVVKRLAGYQETGFTWEQISLEYQMAEIDVQIIFVACLHQWLNEILLNTKQYPYLSQIADKIRVEIPLTGSAYHTAMLFKKGYSIEQICKIRKLKQSTIEDHLVELAINDPTFPIEQFVKKEDIQLVLTTTEDYNTKKLKILHEVLPHLSYFQLRLALARGENSCN</sequence>
<proteinExistence type="predicted"/>
<dbReference type="Proteomes" id="UP000557217">
    <property type="component" value="Unassembled WGS sequence"/>
</dbReference>